<evidence type="ECO:0000313" key="3">
    <source>
        <dbReference type="Proteomes" id="UP000838763"/>
    </source>
</evidence>
<dbReference type="InterPro" id="IPR053185">
    <property type="entry name" value="SET_domain_protein"/>
</dbReference>
<evidence type="ECO:0000313" key="2">
    <source>
        <dbReference type="EMBL" id="CAI4213451.1"/>
    </source>
</evidence>
<keyword evidence="3" id="KW-1185">Reference proteome</keyword>
<dbReference type="SUPFAM" id="SSF82199">
    <property type="entry name" value="SET domain"/>
    <property type="match status" value="1"/>
</dbReference>
<dbReference type="EMBL" id="CALLCH030000008">
    <property type="protein sequence ID" value="CAI4213451.1"/>
    <property type="molecule type" value="Genomic_DNA"/>
</dbReference>
<dbReference type="OrthoDB" id="265717at2759"/>
<dbReference type="AlphaFoldDB" id="A0A9P1M9L8"/>
<dbReference type="InterPro" id="IPR001214">
    <property type="entry name" value="SET_dom"/>
</dbReference>
<dbReference type="PANTHER" id="PTHR47332:SF4">
    <property type="entry name" value="SET DOMAIN-CONTAINING PROTEIN 5"/>
    <property type="match status" value="1"/>
</dbReference>
<dbReference type="Proteomes" id="UP000838763">
    <property type="component" value="Unassembled WGS sequence"/>
</dbReference>
<reference evidence="2" key="1">
    <citation type="submission" date="2022-11" db="EMBL/GenBank/DDBJ databases">
        <authorList>
            <person name="Scott C."/>
            <person name="Bruce N."/>
        </authorList>
    </citation>
    <scope>NUCLEOTIDE SEQUENCE</scope>
</reference>
<accession>A0A9P1M9L8</accession>
<dbReference type="PROSITE" id="PS50280">
    <property type="entry name" value="SET"/>
    <property type="match status" value="1"/>
</dbReference>
<dbReference type="CDD" id="cd20071">
    <property type="entry name" value="SET_SMYD"/>
    <property type="match status" value="1"/>
</dbReference>
<name>A0A9P1M9L8_9PEZI</name>
<protein>
    <recommendedName>
        <fullName evidence="1">SET domain-containing protein</fullName>
    </recommendedName>
</protein>
<dbReference type="PANTHER" id="PTHR47332">
    <property type="entry name" value="SET DOMAIN-CONTAINING PROTEIN 5"/>
    <property type="match status" value="1"/>
</dbReference>
<evidence type="ECO:0000259" key="1">
    <source>
        <dbReference type="PROSITE" id="PS50280"/>
    </source>
</evidence>
<gene>
    <name evidence="2" type="ORF">PPNO1_LOCUS3198</name>
</gene>
<sequence>MASTPEQPAYTIKSIEGKGKSLVALRKIPQFTPIFKDTPIIRGGRQELAKEPSVLHGEIAEVLDQLGEAKKKAFTSLHSTEPLDSPTRNVNIVKLNSLPLGFAPDCSEVYSVNDIEAGQEITISYLRSYLPCKKRRKKLRQAFAFECSCATCSAPDDQKAATDRGFKFIESCLEANRRREIPTTDAARELLIRVLNAYEVCVELGLQGRLMYTLRLDVADAFLSHSDLARARVAAKRAHQYATWCEGPDRLTRAALRHWIWRWIQYELPCQEWSRALIADFSDTAYFPTREGLPRVGQSPSGFYAKNGLLATPRKHWCLLAEITAIEPLDKHISLRVVDRLGNPLIIDMPPSTLSEGLSTVARGQAVIVMYPEISDDNVVMLIQPYPIKRTQMSLADLLKLNETVRKYYTPARRPWSARGATSDANPQANPIFVQTQECQVVGWNKGHDKDCGFLLDDDIKRLHLLEWPVFESKVGFPLEHFLGDPQIGS</sequence>
<proteinExistence type="predicted"/>
<feature type="domain" description="SET" evidence="1">
    <location>
        <begin position="8"/>
        <end position="126"/>
    </location>
</feature>
<dbReference type="InterPro" id="IPR046341">
    <property type="entry name" value="SET_dom_sf"/>
</dbReference>
<comment type="caution">
    <text evidence="2">The sequence shown here is derived from an EMBL/GenBank/DDBJ whole genome shotgun (WGS) entry which is preliminary data.</text>
</comment>
<dbReference type="Gene3D" id="2.170.270.10">
    <property type="entry name" value="SET domain"/>
    <property type="match status" value="1"/>
</dbReference>
<organism evidence="2 3">
    <name type="scientific">Parascedosporium putredinis</name>
    <dbReference type="NCBI Taxonomy" id="1442378"/>
    <lineage>
        <taxon>Eukaryota</taxon>
        <taxon>Fungi</taxon>
        <taxon>Dikarya</taxon>
        <taxon>Ascomycota</taxon>
        <taxon>Pezizomycotina</taxon>
        <taxon>Sordariomycetes</taxon>
        <taxon>Hypocreomycetidae</taxon>
        <taxon>Microascales</taxon>
        <taxon>Microascaceae</taxon>
        <taxon>Parascedosporium</taxon>
    </lineage>
</organism>